<protein>
    <submittedName>
        <fullName evidence="4">Uncharacterized protein</fullName>
    </submittedName>
</protein>
<dbReference type="EMBL" id="AJWJ01000034">
    <property type="protein sequence ID" value="KAF2077265.1"/>
    <property type="molecule type" value="Genomic_DNA"/>
</dbReference>
<evidence type="ECO:0000256" key="1">
    <source>
        <dbReference type="SAM" id="MobiDB-lite"/>
    </source>
</evidence>
<keyword evidence="2" id="KW-0472">Membrane</keyword>
<gene>
    <name evidence="4" type="ORF">CYY_001454</name>
</gene>
<keyword evidence="3" id="KW-0732">Signal</keyword>
<feature type="chain" id="PRO_5035166879" evidence="3">
    <location>
        <begin position="27"/>
        <end position="350"/>
    </location>
</feature>
<reference evidence="4" key="1">
    <citation type="submission" date="2020-01" db="EMBL/GenBank/DDBJ databases">
        <title>Development of genomics and gene disruption for Polysphondylium violaceum indicates a role for the polyketide synthase stlB in stalk morphogenesis.</title>
        <authorList>
            <person name="Narita B."/>
            <person name="Kawabe Y."/>
            <person name="Kin K."/>
            <person name="Saito T."/>
            <person name="Gibbs R."/>
            <person name="Kuspa A."/>
            <person name="Muzny D."/>
            <person name="Queller D."/>
            <person name="Richards S."/>
            <person name="Strassman J."/>
            <person name="Sucgang R."/>
            <person name="Worley K."/>
            <person name="Schaap P."/>
        </authorList>
    </citation>
    <scope>NUCLEOTIDE SEQUENCE</scope>
    <source>
        <strain evidence="4">QSvi11</strain>
    </source>
</reference>
<evidence type="ECO:0000313" key="4">
    <source>
        <dbReference type="EMBL" id="KAF2077265.1"/>
    </source>
</evidence>
<organism evidence="4 5">
    <name type="scientific">Polysphondylium violaceum</name>
    <dbReference type="NCBI Taxonomy" id="133409"/>
    <lineage>
        <taxon>Eukaryota</taxon>
        <taxon>Amoebozoa</taxon>
        <taxon>Evosea</taxon>
        <taxon>Eumycetozoa</taxon>
        <taxon>Dictyostelia</taxon>
        <taxon>Dictyosteliales</taxon>
        <taxon>Dictyosteliaceae</taxon>
        <taxon>Polysphondylium</taxon>
    </lineage>
</organism>
<name>A0A8J4V1M7_9MYCE</name>
<proteinExistence type="predicted"/>
<evidence type="ECO:0000313" key="5">
    <source>
        <dbReference type="Proteomes" id="UP000695562"/>
    </source>
</evidence>
<evidence type="ECO:0000256" key="2">
    <source>
        <dbReference type="SAM" id="Phobius"/>
    </source>
</evidence>
<accession>A0A8J4V1M7</accession>
<keyword evidence="5" id="KW-1185">Reference proteome</keyword>
<feature type="region of interest" description="Disordered" evidence="1">
    <location>
        <begin position="34"/>
        <end position="72"/>
    </location>
</feature>
<keyword evidence="2" id="KW-0812">Transmembrane</keyword>
<dbReference type="Proteomes" id="UP000695562">
    <property type="component" value="Unassembled WGS sequence"/>
</dbReference>
<dbReference type="OrthoDB" id="20283at2759"/>
<dbReference type="AlphaFoldDB" id="A0A8J4V1M7"/>
<sequence length="350" mass="39479">MKHNRRVTTLVLFLFLSTILESFVNAVNIDTLNSNNKVNNNNNVDNNNNNNNNNINSKQQQQQPPTPTPTPPYIDELYQSIYQHMESLPSVDKEGFLKRLGIELPPVNFTFDVNNSSVNLPMSIIADKLNISDVRMYSPSVVFPLTFQSTNMTYEIALQSQNLPMTLNLSPNGSEVPISLSIQGSNSIPVTLHLDRLETPLLNYIIIGLLSGLIFICLAINVYQQISINSLKKRLDRIDISDQVLYGKRYKQGNTWYCSINNQDPHLNNNNNNNSNNMNMNNNNINTIVDDVLEIRPSSPNINNNSINNQQNNQTLSNHCIMCTSCGITIIINGKTRFCFQCGNSIIRNN</sequence>
<evidence type="ECO:0000256" key="3">
    <source>
        <dbReference type="SAM" id="SignalP"/>
    </source>
</evidence>
<feature type="transmembrane region" description="Helical" evidence="2">
    <location>
        <begin position="201"/>
        <end position="223"/>
    </location>
</feature>
<feature type="compositionally biased region" description="Low complexity" evidence="1">
    <location>
        <begin position="34"/>
        <end position="63"/>
    </location>
</feature>
<feature type="signal peptide" evidence="3">
    <location>
        <begin position="1"/>
        <end position="26"/>
    </location>
</feature>
<keyword evidence="2" id="KW-1133">Transmembrane helix</keyword>
<comment type="caution">
    <text evidence="4">The sequence shown here is derived from an EMBL/GenBank/DDBJ whole genome shotgun (WGS) entry which is preliminary data.</text>
</comment>